<dbReference type="AlphaFoldDB" id="A0A8K0NZV6"/>
<reference evidence="3" key="2">
    <citation type="submission" date="2017-10" db="EMBL/GenBank/DDBJ databases">
        <title>Ladona fulva Genome sequencing and assembly.</title>
        <authorList>
            <person name="Murali S."/>
            <person name="Richards S."/>
            <person name="Bandaranaike D."/>
            <person name="Bellair M."/>
            <person name="Blankenburg K."/>
            <person name="Chao H."/>
            <person name="Dinh H."/>
            <person name="Doddapaneni H."/>
            <person name="Dugan-Rocha S."/>
            <person name="Elkadiri S."/>
            <person name="Gnanaolivu R."/>
            <person name="Hernandez B."/>
            <person name="Skinner E."/>
            <person name="Javaid M."/>
            <person name="Lee S."/>
            <person name="Li M."/>
            <person name="Ming W."/>
            <person name="Munidasa M."/>
            <person name="Muniz J."/>
            <person name="Nguyen L."/>
            <person name="Hughes D."/>
            <person name="Osuji N."/>
            <person name="Pu L.-L."/>
            <person name="Puazo M."/>
            <person name="Qu C."/>
            <person name="Quiroz J."/>
            <person name="Raj R."/>
            <person name="Weissenberger G."/>
            <person name="Xin Y."/>
            <person name="Zou X."/>
            <person name="Han Y."/>
            <person name="Worley K."/>
            <person name="Muzny D."/>
            <person name="Gibbs R."/>
        </authorList>
    </citation>
    <scope>NUCLEOTIDE SEQUENCE</scope>
    <source>
        <strain evidence="3">Sampled in the wild</strain>
    </source>
</reference>
<dbReference type="GO" id="GO:0016887">
    <property type="term" value="F:ATP hydrolysis activity"/>
    <property type="evidence" value="ECO:0007669"/>
    <property type="project" value="InterPro"/>
</dbReference>
<proteinExistence type="predicted"/>
<dbReference type="Proteomes" id="UP000792457">
    <property type="component" value="Unassembled WGS sequence"/>
</dbReference>
<dbReference type="SUPFAM" id="SSF52540">
    <property type="entry name" value="P-loop containing nucleoside triphosphate hydrolases"/>
    <property type="match status" value="1"/>
</dbReference>
<protein>
    <recommendedName>
        <fullName evidence="2">ATPase AAA-type core domain-containing protein</fullName>
    </recommendedName>
</protein>
<name>A0A8K0NZV6_LADFU</name>
<sequence>MDVELDFDFNFSSDKLDEYIPCFCLPQSSKDGTASKVTPTDVEKFLRVSLWIMRNMLPPVAAYKMHVDLSSFLPVPSPEGFIFDHISALPTDQFCSDLKRKMLLKLKEDYPGLPIHRWYKNIYQKRKSYGGLCSYENNDVEDSEGDTSSANTSVGVNYLEHARRGSKNGSDSLNSSLKSVLQPKSCSSLSESYQISGKKKLIKEKLSSESWTDIFSPRCFDDACILGKNLGSLNKLKDWLQKWKDRGSRVDKKTKAKGYCYDEDYSSGGEFYSSDDESDEDSRKTGKLPNVAIIIGECGSGKTSSVYAIAKELGLKILEINASSKRSARNVLDAVKEATRSHQVNSSPLHSFLKNAGGMNSAKKPKNLQQKNGESSGMSVIFVE</sequence>
<dbReference type="InterPro" id="IPR003959">
    <property type="entry name" value="ATPase_AAA_core"/>
</dbReference>
<dbReference type="Gene3D" id="3.40.50.300">
    <property type="entry name" value="P-loop containing nucleotide triphosphate hydrolases"/>
    <property type="match status" value="1"/>
</dbReference>
<dbReference type="PANTHER" id="PTHR23389">
    <property type="entry name" value="CHROMOSOME TRANSMISSION FIDELITY FACTOR 18"/>
    <property type="match status" value="1"/>
</dbReference>
<evidence type="ECO:0000259" key="2">
    <source>
        <dbReference type="Pfam" id="PF00004"/>
    </source>
</evidence>
<evidence type="ECO:0000256" key="1">
    <source>
        <dbReference type="SAM" id="MobiDB-lite"/>
    </source>
</evidence>
<feature type="domain" description="ATPase AAA-type core" evidence="2">
    <location>
        <begin position="293"/>
        <end position="341"/>
    </location>
</feature>
<gene>
    <name evidence="3" type="ORF">J437_LFUL004356</name>
</gene>
<dbReference type="GO" id="GO:0003677">
    <property type="term" value="F:DNA binding"/>
    <property type="evidence" value="ECO:0007669"/>
    <property type="project" value="TreeGrafter"/>
</dbReference>
<comment type="caution">
    <text evidence="3">The sequence shown here is derived from an EMBL/GenBank/DDBJ whole genome shotgun (WGS) entry which is preliminary data.</text>
</comment>
<feature type="non-terminal residue" evidence="3">
    <location>
        <position position="1"/>
    </location>
</feature>
<dbReference type="GO" id="GO:0005524">
    <property type="term" value="F:ATP binding"/>
    <property type="evidence" value="ECO:0007669"/>
    <property type="project" value="InterPro"/>
</dbReference>
<reference evidence="3" key="1">
    <citation type="submission" date="2013-04" db="EMBL/GenBank/DDBJ databases">
        <authorList>
            <person name="Qu J."/>
            <person name="Murali S.C."/>
            <person name="Bandaranaike D."/>
            <person name="Bellair M."/>
            <person name="Blankenburg K."/>
            <person name="Chao H."/>
            <person name="Dinh H."/>
            <person name="Doddapaneni H."/>
            <person name="Downs B."/>
            <person name="Dugan-Rocha S."/>
            <person name="Elkadiri S."/>
            <person name="Gnanaolivu R.D."/>
            <person name="Hernandez B."/>
            <person name="Javaid M."/>
            <person name="Jayaseelan J.C."/>
            <person name="Lee S."/>
            <person name="Li M."/>
            <person name="Ming W."/>
            <person name="Munidasa M."/>
            <person name="Muniz J."/>
            <person name="Nguyen L."/>
            <person name="Ongeri F."/>
            <person name="Osuji N."/>
            <person name="Pu L.-L."/>
            <person name="Puazo M."/>
            <person name="Qu C."/>
            <person name="Quiroz J."/>
            <person name="Raj R."/>
            <person name="Weissenberger G."/>
            <person name="Xin Y."/>
            <person name="Zou X."/>
            <person name="Han Y."/>
            <person name="Richards S."/>
            <person name="Worley K."/>
            <person name="Muzny D."/>
            <person name="Gibbs R."/>
        </authorList>
    </citation>
    <scope>NUCLEOTIDE SEQUENCE</scope>
    <source>
        <strain evidence="3">Sampled in the wild</strain>
    </source>
</reference>
<dbReference type="GO" id="GO:0005634">
    <property type="term" value="C:nucleus"/>
    <property type="evidence" value="ECO:0007669"/>
    <property type="project" value="TreeGrafter"/>
</dbReference>
<dbReference type="EMBL" id="KZ308363">
    <property type="protein sequence ID" value="KAG8228231.1"/>
    <property type="molecule type" value="Genomic_DNA"/>
</dbReference>
<dbReference type="PANTHER" id="PTHR23389:SF21">
    <property type="entry name" value="ATPASE FAMILY AAA DOMAIN-CONTAINING PROTEIN 5"/>
    <property type="match status" value="1"/>
</dbReference>
<organism evidence="3 4">
    <name type="scientific">Ladona fulva</name>
    <name type="common">Scarce chaser dragonfly</name>
    <name type="synonym">Libellula fulva</name>
    <dbReference type="NCBI Taxonomy" id="123851"/>
    <lineage>
        <taxon>Eukaryota</taxon>
        <taxon>Metazoa</taxon>
        <taxon>Ecdysozoa</taxon>
        <taxon>Arthropoda</taxon>
        <taxon>Hexapoda</taxon>
        <taxon>Insecta</taxon>
        <taxon>Pterygota</taxon>
        <taxon>Palaeoptera</taxon>
        <taxon>Odonata</taxon>
        <taxon>Epiprocta</taxon>
        <taxon>Anisoptera</taxon>
        <taxon>Libelluloidea</taxon>
        <taxon>Libellulidae</taxon>
        <taxon>Ladona</taxon>
    </lineage>
</organism>
<evidence type="ECO:0000313" key="3">
    <source>
        <dbReference type="EMBL" id="KAG8228231.1"/>
    </source>
</evidence>
<dbReference type="InterPro" id="IPR027417">
    <property type="entry name" value="P-loop_NTPase"/>
</dbReference>
<accession>A0A8K0NZV6</accession>
<dbReference type="Pfam" id="PF00004">
    <property type="entry name" value="AAA"/>
    <property type="match status" value="1"/>
</dbReference>
<keyword evidence="4" id="KW-1185">Reference proteome</keyword>
<feature type="region of interest" description="Disordered" evidence="1">
    <location>
        <begin position="359"/>
        <end position="378"/>
    </location>
</feature>
<evidence type="ECO:0000313" key="4">
    <source>
        <dbReference type="Proteomes" id="UP000792457"/>
    </source>
</evidence>
<feature type="compositionally biased region" description="Polar residues" evidence="1">
    <location>
        <begin position="367"/>
        <end position="378"/>
    </location>
</feature>
<dbReference type="OrthoDB" id="9996895at2759"/>